<protein>
    <recommendedName>
        <fullName evidence="10">Ancillary SecYEG translocon subunit/Cell division coordinator CpoB TPR domain-containing protein</fullName>
    </recommendedName>
</protein>
<evidence type="ECO:0000256" key="4">
    <source>
        <dbReference type="ARBA" id="ARBA00022692"/>
    </source>
</evidence>
<dbReference type="GO" id="GO:0005886">
    <property type="term" value="C:plasma membrane"/>
    <property type="evidence" value="ECO:0007669"/>
    <property type="project" value="UniProtKB-SubCell"/>
</dbReference>
<reference evidence="11 12" key="2">
    <citation type="submission" date="2019-02" db="EMBL/GenBank/DDBJ databases">
        <title>'Lichenibacterium ramalinii' gen. nov. sp. nov., 'Lichenibacterium minor' gen. nov. sp. nov.</title>
        <authorList>
            <person name="Pankratov T."/>
        </authorList>
    </citation>
    <scope>NUCLEOTIDE SEQUENCE [LARGE SCALE GENOMIC DNA]</scope>
    <source>
        <strain evidence="11 12">RmlP001</strain>
    </source>
</reference>
<evidence type="ECO:0000259" key="10">
    <source>
        <dbReference type="Pfam" id="PF09976"/>
    </source>
</evidence>
<dbReference type="GO" id="GO:0044877">
    <property type="term" value="F:protein-containing complex binding"/>
    <property type="evidence" value="ECO:0007669"/>
    <property type="project" value="InterPro"/>
</dbReference>
<keyword evidence="7" id="KW-0143">Chaperone</keyword>
<feature type="domain" description="Ancillary SecYEG translocon subunit/Cell division coordinator CpoB TPR" evidence="10">
    <location>
        <begin position="18"/>
        <end position="182"/>
    </location>
</feature>
<dbReference type="Proteomes" id="UP000289411">
    <property type="component" value="Unassembled WGS sequence"/>
</dbReference>
<dbReference type="AlphaFoldDB" id="A0A4Q2REU2"/>
<feature type="transmembrane region" description="Helical" evidence="9">
    <location>
        <begin position="21"/>
        <end position="42"/>
    </location>
</feature>
<evidence type="ECO:0000256" key="1">
    <source>
        <dbReference type="ARBA" id="ARBA00004167"/>
    </source>
</evidence>
<accession>A0A4Q2REU2</accession>
<comment type="subcellular location">
    <subcellularLocation>
        <location evidence="2">Cell membrane</location>
    </subcellularLocation>
    <subcellularLocation>
        <location evidence="1">Membrane</location>
        <topology evidence="1">Single-pass membrane protein</topology>
    </subcellularLocation>
</comment>
<evidence type="ECO:0000313" key="11">
    <source>
        <dbReference type="EMBL" id="RYB05713.1"/>
    </source>
</evidence>
<reference evidence="11 12" key="1">
    <citation type="submission" date="2018-09" db="EMBL/GenBank/DDBJ databases">
        <authorList>
            <person name="Grouzdev D.S."/>
            <person name="Krutkina M.S."/>
        </authorList>
    </citation>
    <scope>NUCLEOTIDE SEQUENCE [LARGE SCALE GENOMIC DNA]</scope>
    <source>
        <strain evidence="11 12">RmlP001</strain>
    </source>
</reference>
<evidence type="ECO:0000256" key="8">
    <source>
        <dbReference type="SAM" id="MobiDB-lite"/>
    </source>
</evidence>
<organism evidence="11 12">
    <name type="scientific">Lichenibacterium ramalinae</name>
    <dbReference type="NCBI Taxonomy" id="2316527"/>
    <lineage>
        <taxon>Bacteria</taxon>
        <taxon>Pseudomonadati</taxon>
        <taxon>Pseudomonadota</taxon>
        <taxon>Alphaproteobacteria</taxon>
        <taxon>Hyphomicrobiales</taxon>
        <taxon>Lichenihabitantaceae</taxon>
        <taxon>Lichenibacterium</taxon>
    </lineage>
</organism>
<dbReference type="EMBL" id="QYBC01000006">
    <property type="protein sequence ID" value="RYB05713.1"/>
    <property type="molecule type" value="Genomic_DNA"/>
</dbReference>
<evidence type="ECO:0000256" key="5">
    <source>
        <dbReference type="ARBA" id="ARBA00022989"/>
    </source>
</evidence>
<evidence type="ECO:0000256" key="6">
    <source>
        <dbReference type="ARBA" id="ARBA00023136"/>
    </source>
</evidence>
<feature type="region of interest" description="Disordered" evidence="8">
    <location>
        <begin position="216"/>
        <end position="247"/>
    </location>
</feature>
<keyword evidence="5 9" id="KW-1133">Transmembrane helix</keyword>
<keyword evidence="4 9" id="KW-0812">Transmembrane</keyword>
<dbReference type="InterPro" id="IPR026039">
    <property type="entry name" value="YfgM"/>
</dbReference>
<keyword evidence="12" id="KW-1185">Reference proteome</keyword>
<feature type="compositionally biased region" description="Pro residues" evidence="8">
    <location>
        <begin position="225"/>
        <end position="247"/>
    </location>
</feature>
<gene>
    <name evidence="11" type="ORF">D3272_09010</name>
</gene>
<dbReference type="OrthoDB" id="7173339at2"/>
<dbReference type="Pfam" id="PF09976">
    <property type="entry name" value="TPR_21"/>
    <property type="match status" value="1"/>
</dbReference>
<dbReference type="RefSeq" id="WP_129218821.1">
    <property type="nucleotide sequence ID" value="NZ_QYBC01000006.1"/>
</dbReference>
<evidence type="ECO:0000256" key="7">
    <source>
        <dbReference type="ARBA" id="ARBA00023186"/>
    </source>
</evidence>
<evidence type="ECO:0000256" key="9">
    <source>
        <dbReference type="SAM" id="Phobius"/>
    </source>
</evidence>
<proteinExistence type="predicted"/>
<keyword evidence="6 9" id="KW-0472">Membrane</keyword>
<dbReference type="InterPro" id="IPR018704">
    <property type="entry name" value="SecYEG/CpoB_TPR"/>
</dbReference>
<keyword evidence="3" id="KW-1003">Cell membrane</keyword>
<evidence type="ECO:0000256" key="2">
    <source>
        <dbReference type="ARBA" id="ARBA00004236"/>
    </source>
</evidence>
<evidence type="ECO:0000313" key="12">
    <source>
        <dbReference type="Proteomes" id="UP000289411"/>
    </source>
</evidence>
<dbReference type="PANTHER" id="PTHR38035:SF1">
    <property type="entry name" value="ANCILLARY SECYEG TRANSLOCON SUBUNIT"/>
    <property type="match status" value="1"/>
</dbReference>
<dbReference type="PANTHER" id="PTHR38035">
    <property type="entry name" value="UPF0070 PROTEIN YFGM"/>
    <property type="match status" value="1"/>
</dbReference>
<evidence type="ECO:0000256" key="3">
    <source>
        <dbReference type="ARBA" id="ARBA00022475"/>
    </source>
</evidence>
<comment type="caution">
    <text evidence="11">The sequence shown here is derived from an EMBL/GenBank/DDBJ whole genome shotgun (WGS) entry which is preliminary data.</text>
</comment>
<name>A0A4Q2REU2_9HYPH</name>
<sequence>MSDFIREVDEEYRQDQFRHFLARYWVLLLLLVILVLAAAGGWRGYQYYRQQQAEAAGARYFDAVDAGTADPKASVAVLEALGRDLPAGYGLLARLRAAGELGRTDAPGAVKAFDAIAADARIAEEFRDVAALRAGLLVVDSAEPAELRRRLEPLADSNSAYRSVAREMLATAALKRGDDAEAGRWLDAIVADPQAAPDSRQRAGFFLGLVRAGKPAASSAAPGAAPAPVPAAVPEPASTPAPAPAHP</sequence>